<dbReference type="Proteomes" id="UP001152173">
    <property type="component" value="Unassembled WGS sequence"/>
</dbReference>
<comment type="caution">
    <text evidence="1">The sequence shown here is derived from an EMBL/GenBank/DDBJ whole genome shotgun (WGS) entry which is preliminary data.</text>
</comment>
<accession>A0A9X3RD16</accession>
<organism evidence="1 2">
    <name type="scientific">Paenisporosarcina quisquiliarum</name>
    <dbReference type="NCBI Taxonomy" id="365346"/>
    <lineage>
        <taxon>Bacteria</taxon>
        <taxon>Bacillati</taxon>
        <taxon>Bacillota</taxon>
        <taxon>Bacilli</taxon>
        <taxon>Bacillales</taxon>
        <taxon>Caryophanaceae</taxon>
        <taxon>Paenisporosarcina</taxon>
    </lineage>
</organism>
<dbReference type="AlphaFoldDB" id="A0A9X3RD16"/>
<dbReference type="EMBL" id="JAMKBJ010000005">
    <property type="protein sequence ID" value="MCZ8537091.1"/>
    <property type="molecule type" value="Genomic_DNA"/>
</dbReference>
<name>A0A9X3RD16_9BACL</name>
<protein>
    <submittedName>
        <fullName evidence="1">Uncharacterized protein</fullName>
    </submittedName>
</protein>
<reference evidence="1" key="1">
    <citation type="submission" date="2022-05" db="EMBL/GenBank/DDBJ databases">
        <authorList>
            <person name="Colautti A."/>
            <person name="Iacumin L."/>
        </authorList>
    </citation>
    <scope>NUCLEOTIDE SEQUENCE</scope>
    <source>
        <strain evidence="1">SK 55</strain>
    </source>
</reference>
<dbReference type="RefSeq" id="WP_269926184.1">
    <property type="nucleotide sequence ID" value="NZ_JAMKBJ010000005.1"/>
</dbReference>
<evidence type="ECO:0000313" key="2">
    <source>
        <dbReference type="Proteomes" id="UP001152173"/>
    </source>
</evidence>
<gene>
    <name evidence="1" type="ORF">M9R32_07865</name>
</gene>
<proteinExistence type="predicted"/>
<keyword evidence="2" id="KW-1185">Reference proteome</keyword>
<evidence type="ECO:0000313" key="1">
    <source>
        <dbReference type="EMBL" id="MCZ8537091.1"/>
    </source>
</evidence>
<sequence>MYDPTIFENLKVAIENQVYDLDNLERIIDITNRDDRMDFSVMARDFAIEFTLVDHDNVTAEIVLKASLEDLAAEILEKPDANPGCFLILRFYKQVQNVTEQCKNIELALNGIWEEDVYITQTLSFVYGHESSSYMNMIEVVFNHKINEDHISEIPEFLDHVLETLVVLNDI</sequence>